<proteinExistence type="predicted"/>
<evidence type="ECO:0000313" key="5">
    <source>
        <dbReference type="Proteomes" id="UP000035704"/>
    </source>
</evidence>
<dbReference type="STRING" id="84022.CACET_c06490"/>
<keyword evidence="1" id="KW-0862">Zinc</keyword>
<feature type="domain" description="Alcohol dehydrogenase iron-type/glycerol dehydrogenase GldA" evidence="3">
    <location>
        <begin position="11"/>
        <end position="152"/>
    </location>
</feature>
<dbReference type="PATRIC" id="fig|84022.5.peg.1440"/>
<dbReference type="GO" id="GO:0008888">
    <property type="term" value="F:glycerol dehydrogenase (NAD+) activity"/>
    <property type="evidence" value="ECO:0007669"/>
    <property type="project" value="UniProtKB-EC"/>
</dbReference>
<dbReference type="InterPro" id="IPR016205">
    <property type="entry name" value="Glycerol_DH"/>
</dbReference>
<dbReference type="SUPFAM" id="SSF56796">
    <property type="entry name" value="Dehydroquinate synthase-like"/>
    <property type="match status" value="1"/>
</dbReference>
<protein>
    <submittedName>
        <fullName evidence="4">Glycerol dehydrogenase GldA</fullName>
        <ecNumber evidence="4">1.1.1.6</ecNumber>
    </submittedName>
</protein>
<dbReference type="RefSeq" id="WP_044823005.1">
    <property type="nucleotide sequence ID" value="NZ_CP009687.1"/>
</dbReference>
<dbReference type="AlphaFoldDB" id="A0A0D8IDV5"/>
<feature type="binding site" evidence="1">
    <location>
        <position position="255"/>
    </location>
    <ligand>
        <name>glycerol</name>
        <dbReference type="ChEBI" id="CHEBI:17754"/>
    </ligand>
</feature>
<dbReference type="Proteomes" id="UP000035704">
    <property type="component" value="Chromosome"/>
</dbReference>
<keyword evidence="1" id="KW-0479">Metal-binding</keyword>
<evidence type="ECO:0000256" key="2">
    <source>
        <dbReference type="PIRSR" id="PIRSR000112-3"/>
    </source>
</evidence>
<keyword evidence="5" id="KW-1185">Reference proteome</keyword>
<feature type="binding site" evidence="2">
    <location>
        <begin position="95"/>
        <end position="99"/>
    </location>
    <ligand>
        <name>NAD(+)</name>
        <dbReference type="ChEBI" id="CHEBI:57540"/>
    </ligand>
</feature>
<evidence type="ECO:0000259" key="3">
    <source>
        <dbReference type="Pfam" id="PF00465"/>
    </source>
</evidence>
<dbReference type="Gene3D" id="1.20.1090.10">
    <property type="entry name" value="Dehydroquinate synthase-like - alpha domain"/>
    <property type="match status" value="1"/>
</dbReference>
<gene>
    <name evidence="4" type="primary">gldA</name>
    <name evidence="4" type="ORF">CACET_c06490</name>
</gene>
<reference evidence="4 5" key="1">
    <citation type="submission" date="2014-10" db="EMBL/GenBank/DDBJ databases">
        <title>Genome sequence of Clostridium aceticum DSM 1496.</title>
        <authorList>
            <person name="Poehlein A."/>
            <person name="Schiel-Bengelsdorf B."/>
            <person name="Gottschalk G."/>
            <person name="Duerre P."/>
            <person name="Daniel R."/>
        </authorList>
    </citation>
    <scope>NUCLEOTIDE SEQUENCE [LARGE SCALE GENOMIC DNA]</scope>
    <source>
        <strain evidence="4 5">DSM 1496</strain>
    </source>
</reference>
<evidence type="ECO:0000313" key="4">
    <source>
        <dbReference type="EMBL" id="AKL94159.1"/>
    </source>
</evidence>
<dbReference type="PANTHER" id="PTHR43616">
    <property type="entry name" value="GLYCEROL DEHYDROGENASE"/>
    <property type="match status" value="1"/>
</dbReference>
<keyword evidence="2" id="KW-0520">NAD</keyword>
<dbReference type="PIRSF" id="PIRSF000112">
    <property type="entry name" value="Glycerol_dehydrogenase"/>
    <property type="match status" value="1"/>
</dbReference>
<organism evidence="4 5">
    <name type="scientific">Clostridium aceticum</name>
    <dbReference type="NCBI Taxonomy" id="84022"/>
    <lineage>
        <taxon>Bacteria</taxon>
        <taxon>Bacillati</taxon>
        <taxon>Bacillota</taxon>
        <taxon>Clostridia</taxon>
        <taxon>Eubacteriales</taxon>
        <taxon>Clostridiaceae</taxon>
        <taxon>Clostridium</taxon>
    </lineage>
</organism>
<dbReference type="Pfam" id="PF00465">
    <property type="entry name" value="Fe-ADH"/>
    <property type="match status" value="1"/>
</dbReference>
<feature type="binding site" evidence="2">
    <location>
        <position position="126"/>
    </location>
    <ligand>
        <name>NAD(+)</name>
        <dbReference type="ChEBI" id="CHEBI:57540"/>
    </ligand>
</feature>
<comment type="cofactor">
    <cofactor evidence="1">
        <name>Zn(2+)</name>
        <dbReference type="ChEBI" id="CHEBI:29105"/>
    </cofactor>
    <text evidence="1">Binds 1 zinc ion per subunit.</text>
</comment>
<dbReference type="InterPro" id="IPR001670">
    <property type="entry name" value="ADH_Fe/GldA"/>
</dbReference>
<dbReference type="EMBL" id="CP009687">
    <property type="protein sequence ID" value="AKL94159.1"/>
    <property type="molecule type" value="Genomic_DNA"/>
</dbReference>
<dbReference type="GO" id="GO:0046872">
    <property type="term" value="F:metal ion binding"/>
    <property type="evidence" value="ECO:0007669"/>
    <property type="project" value="UniProtKB-KW"/>
</dbReference>
<dbReference type="CDD" id="cd08171">
    <property type="entry name" value="GlyDH-like"/>
    <property type="match status" value="1"/>
</dbReference>
<sequence>MKNLTVKFPNYAIQENVLPTVGSVLKDYGKRVLVVGGKTALEKTTQQLKASFANNNIDVIDFLWYGGECTFANIDSIAEKAKAEKADMIVGVGGGKAIDTAKAAAEKADLLSFTIPTIAATCAATTPLSIVYTEKGDFEALFQLSQPPVHIFMDSGVIADAPTKYLWAGIGDTIAKYYEVGITTRSKKLSHSATMGKSISIMCVEPLIEYGKKALLDSENKIASYELEQIILNNIISTGIVAMLVGDENNGAIAHGLFYGFTLLEEIEKHHLHGEVVAYGVLVLLAVDHQEKELEKLLSFYKEVKLPTCLEHIDVKNDRNYLENVLEKAVNAPDMKKTPYVVTKDMLFEAMQKLEEKSLAPKC</sequence>
<feature type="binding site" evidence="2">
    <location>
        <position position="128"/>
    </location>
    <ligand>
        <name>NAD(+)</name>
        <dbReference type="ChEBI" id="CHEBI:57540"/>
    </ligand>
</feature>
<keyword evidence="4" id="KW-0560">Oxidoreductase</keyword>
<dbReference type="KEGG" id="cace:CACET_c06490"/>
<evidence type="ECO:0000256" key="1">
    <source>
        <dbReference type="PIRSR" id="PIRSR000112-1"/>
    </source>
</evidence>
<name>A0A0D8IDV5_9CLOT</name>
<accession>A0A0D8IDV5</accession>
<dbReference type="PANTHER" id="PTHR43616:SF3">
    <property type="entry name" value="HYDROXYCARBOXYLATE DEHYDROGENASE A"/>
    <property type="match status" value="1"/>
</dbReference>
<dbReference type="OrthoDB" id="5198708at2"/>
<dbReference type="EC" id="1.1.1.6" evidence="4"/>
<dbReference type="Gene3D" id="3.40.50.1970">
    <property type="match status" value="1"/>
</dbReference>
<feature type="binding site" evidence="1">
    <location>
        <position position="172"/>
    </location>
    <ligand>
        <name>glycerol</name>
        <dbReference type="ChEBI" id="CHEBI:17754"/>
    </ligand>
</feature>
<feature type="binding site" evidence="1">
    <location>
        <position position="273"/>
    </location>
    <ligand>
        <name>glycerol</name>
        <dbReference type="ChEBI" id="CHEBI:17754"/>
    </ligand>
</feature>
<feature type="binding site" evidence="2">
    <location>
        <position position="132"/>
    </location>
    <ligand>
        <name>NAD(+)</name>
        <dbReference type="ChEBI" id="CHEBI:57540"/>
    </ligand>
</feature>